<evidence type="ECO:0000313" key="1">
    <source>
        <dbReference type="EMBL" id="MDT2546156.1"/>
    </source>
</evidence>
<dbReference type="EMBL" id="JARPXL010000024">
    <property type="protein sequence ID" value="MDT2546156.1"/>
    <property type="molecule type" value="Genomic_DNA"/>
</dbReference>
<proteinExistence type="predicted"/>
<sequence>MSLTNEQRAHDLALLAVEAEVNRKLISQINGADYNADEKEVDIYGLYYDLFHRSLDAFNLDFPKE</sequence>
<name>A0AAW8TCP2_9ENTE</name>
<evidence type="ECO:0000313" key="2">
    <source>
        <dbReference type="Proteomes" id="UP001254770"/>
    </source>
</evidence>
<dbReference type="AlphaFoldDB" id="A0AAW8TCP2"/>
<accession>A0AAW8TCP2</accession>
<dbReference type="RefSeq" id="WP_016177906.1">
    <property type="nucleotide sequence ID" value="NZ_JARPXJ010000018.1"/>
</dbReference>
<dbReference type="Proteomes" id="UP001254770">
    <property type="component" value="Unassembled WGS sequence"/>
</dbReference>
<protein>
    <submittedName>
        <fullName evidence="1">Uncharacterized protein</fullName>
    </submittedName>
</protein>
<gene>
    <name evidence="1" type="ORF">P7D69_17540</name>
</gene>
<reference evidence="1" key="1">
    <citation type="submission" date="2023-03" db="EMBL/GenBank/DDBJ databases">
        <authorList>
            <person name="Shen W."/>
            <person name="Cai J."/>
        </authorList>
    </citation>
    <scope>NUCLEOTIDE SEQUENCE</scope>
    <source>
        <strain evidence="1">Y15</strain>
    </source>
</reference>
<comment type="caution">
    <text evidence="1">The sequence shown here is derived from an EMBL/GenBank/DDBJ whole genome shotgun (WGS) entry which is preliminary data.</text>
</comment>
<organism evidence="1 2">
    <name type="scientific">Enterococcus raffinosus</name>
    <dbReference type="NCBI Taxonomy" id="71452"/>
    <lineage>
        <taxon>Bacteria</taxon>
        <taxon>Bacillati</taxon>
        <taxon>Bacillota</taxon>
        <taxon>Bacilli</taxon>
        <taxon>Lactobacillales</taxon>
        <taxon>Enterococcaceae</taxon>
        <taxon>Enterococcus</taxon>
    </lineage>
</organism>